<keyword evidence="3" id="KW-0472">Membrane</keyword>
<dbReference type="EMBL" id="JAQMWT010000340">
    <property type="protein sequence ID" value="KAJ8604084.1"/>
    <property type="molecule type" value="Genomic_DNA"/>
</dbReference>
<keyword evidence="6" id="KW-1185">Reference proteome</keyword>
<dbReference type="Proteomes" id="UP001230188">
    <property type="component" value="Unassembled WGS sequence"/>
</dbReference>
<organism evidence="5 6">
    <name type="scientific">Chrysophaeum taylorii</name>
    <dbReference type="NCBI Taxonomy" id="2483200"/>
    <lineage>
        <taxon>Eukaryota</taxon>
        <taxon>Sar</taxon>
        <taxon>Stramenopiles</taxon>
        <taxon>Ochrophyta</taxon>
        <taxon>Pelagophyceae</taxon>
        <taxon>Pelagomonadales</taxon>
        <taxon>Pelagomonadaceae</taxon>
        <taxon>Chrysophaeum</taxon>
    </lineage>
</organism>
<evidence type="ECO:0000256" key="1">
    <source>
        <dbReference type="ARBA" id="ARBA00004474"/>
    </source>
</evidence>
<keyword evidence="3" id="KW-1133">Transmembrane helix</keyword>
<sequence length="282" mass="30857">MVIGLMWPVLVSPFSVAPRWQSAKSRRSAVPIATAIAPAAAKTELLAAIDTFRAIKTRDGGVAVDFGVRGGELDKESRTPNNLVAARKYYEVSEAAGKAADDVVAAVHNLEASTSPIEPTRFFGTVEGAACGLHGGWAQLFTTAADATFDAKSKRGDAEVCNVVDARKGEITNVIQFKAPNRTVDQLRVRLTAKPTSANKVELVFRTVRVRFAKRFLGIFKQILLPVPALAISRLFFLFRPNKRPKQPFFEVLYLDDDLRVQRTGDGNLFVQRRIDPAIAGF</sequence>
<dbReference type="AlphaFoldDB" id="A0AAD7UGM5"/>
<dbReference type="GO" id="GO:0009536">
    <property type="term" value="C:plastid"/>
    <property type="evidence" value="ECO:0007669"/>
    <property type="project" value="UniProtKB-SubCell"/>
</dbReference>
<dbReference type="InterPro" id="IPR006843">
    <property type="entry name" value="PAP/fibrillin_dom"/>
</dbReference>
<feature type="transmembrane region" description="Helical" evidence="3">
    <location>
        <begin position="216"/>
        <end position="237"/>
    </location>
</feature>
<comment type="subcellular location">
    <subcellularLocation>
        <location evidence="1">Plastid</location>
    </subcellularLocation>
</comment>
<keyword evidence="3" id="KW-0812">Transmembrane</keyword>
<evidence type="ECO:0000313" key="6">
    <source>
        <dbReference type="Proteomes" id="UP001230188"/>
    </source>
</evidence>
<evidence type="ECO:0000256" key="3">
    <source>
        <dbReference type="SAM" id="Phobius"/>
    </source>
</evidence>
<evidence type="ECO:0000256" key="2">
    <source>
        <dbReference type="ARBA" id="ARBA00022640"/>
    </source>
</evidence>
<dbReference type="InterPro" id="IPR039633">
    <property type="entry name" value="PAP"/>
</dbReference>
<proteinExistence type="predicted"/>
<dbReference type="Pfam" id="PF04755">
    <property type="entry name" value="PAP_fibrillin"/>
    <property type="match status" value="1"/>
</dbReference>
<reference evidence="5" key="1">
    <citation type="submission" date="2023-01" db="EMBL/GenBank/DDBJ databases">
        <title>Metagenome sequencing of chrysophaentin producing Chrysophaeum taylorii.</title>
        <authorList>
            <person name="Davison J."/>
            <person name="Bewley C."/>
        </authorList>
    </citation>
    <scope>NUCLEOTIDE SEQUENCE</scope>
    <source>
        <strain evidence="5">NIES-1699</strain>
    </source>
</reference>
<comment type="caution">
    <text evidence="5">The sequence shown here is derived from an EMBL/GenBank/DDBJ whole genome shotgun (WGS) entry which is preliminary data.</text>
</comment>
<feature type="domain" description="Plastid lipid-associated protein/fibrillin conserved" evidence="4">
    <location>
        <begin position="98"/>
        <end position="271"/>
    </location>
</feature>
<dbReference type="PANTHER" id="PTHR31906">
    <property type="entry name" value="PLASTID-LIPID-ASSOCIATED PROTEIN 4, CHLOROPLASTIC-RELATED"/>
    <property type="match status" value="1"/>
</dbReference>
<keyword evidence="2" id="KW-0934">Plastid</keyword>
<accession>A0AAD7UGM5</accession>
<evidence type="ECO:0000313" key="5">
    <source>
        <dbReference type="EMBL" id="KAJ8604084.1"/>
    </source>
</evidence>
<gene>
    <name evidence="5" type="ORF">CTAYLR_001795</name>
</gene>
<evidence type="ECO:0000259" key="4">
    <source>
        <dbReference type="Pfam" id="PF04755"/>
    </source>
</evidence>
<name>A0AAD7UGM5_9STRA</name>
<protein>
    <recommendedName>
        <fullName evidence="4">Plastid lipid-associated protein/fibrillin conserved domain-containing protein</fullName>
    </recommendedName>
</protein>